<accession>K9UKR9</accession>
<dbReference type="STRING" id="1173020.Cha6605_4782"/>
<keyword evidence="1" id="KW-0812">Transmembrane</keyword>
<protein>
    <submittedName>
        <fullName evidence="2">Uncharacterized protein</fullName>
    </submittedName>
</protein>
<feature type="transmembrane region" description="Helical" evidence="1">
    <location>
        <begin position="122"/>
        <end position="140"/>
    </location>
</feature>
<proteinExistence type="predicted"/>
<keyword evidence="3" id="KW-1185">Reference proteome</keyword>
<dbReference type="EMBL" id="CP003600">
    <property type="protein sequence ID" value="AFY95697.1"/>
    <property type="molecule type" value="Genomic_DNA"/>
</dbReference>
<dbReference type="RefSeq" id="WP_015161789.1">
    <property type="nucleotide sequence ID" value="NC_019697.1"/>
</dbReference>
<evidence type="ECO:0000313" key="3">
    <source>
        <dbReference type="Proteomes" id="UP000010366"/>
    </source>
</evidence>
<dbReference type="PATRIC" id="fig|1173020.3.peg.5462"/>
<evidence type="ECO:0000313" key="2">
    <source>
        <dbReference type="EMBL" id="AFY95697.1"/>
    </source>
</evidence>
<dbReference type="AlphaFoldDB" id="K9UKR9"/>
<dbReference type="HOGENOM" id="CLU_293146_0_0_3"/>
<sequence length="1025" mass="113451">MLAIRSLFDSYGVTLLAQTAVVRETAFFSGPQFFTALVSGLFLTFGFQMLLTNLSVATGISAFSLAPNDEHKSDRHDGSGSSLPGIGTMAGIWTVVTVSIALFVACSLAVKLSLVPTATMGMTVGLSIWAAYFSILVWISSTTVGSLVGSVVSTATRGFQAVFGTATAALGMKAAGSELVSSAEAAAAAVRREMTSYIDPQEVQSSFKDLLSSVKPAELNIQDIRAEFEKIIKDSDLSKAIDKDNLPTLSRETFENLLKERTDLSPRDVKKIVDELDRSWHGTLGGGKQSGGLGKLIEQVRSAKPQDLLSGNFTQQLDRFIQDMGKGENPSQLEQALSTLMGVVLGRVDLSDLDVEKIKGQVKDVQSQLKDGAGKVADKVATPTLSPGASVIRADVEHYLREAYSWQMTPDRIEREFRDVLYDPNADARTIRQAIETLKPEEFTTQLQARGVFTQDKIAEIVSVLDRVRLRVLTEVRAAEAAGMLEKTQTAIDVYLRATPKQRLLSNESAREFKTLLLDDDADPQELHSRLSQIKQYRFFSVLQQRNDLSETEKTQIVQMLDPVLEVAIADTEGLQAGVKARVDTQWQQVQEYLRSTGKDELNPEGIKRDLQKLLEDPQAGIHDLKHRASSFDRDTLVQLLSQRKDLSQDQVNDILDRVESNWKQALHAPAAIVDKAKTQYEDTTHAIADYLRRTGKSELNPDGIKRDLTTLLQDPKTGLESIRDRISHIDRDTLVQLLRQREDFTEEEANAAVDRVQDTIRQVLRTPQRLAIRAQNRVNDFQTALGDYLRNTDKDELNPDGIKRDLGLLFQDPRLGVEHLGDRLSKVDRETIVALLSQRQDISPAEAEQIVDRVLAVRDRFVGQLEAIKAKVQSAIDSVLAKIRDYLNSLERPELNYDGITQDVRKLFDDPNAGFEALRDRLSHFDRDTLVAVISSRDDISEADANRIIDRVDGVRTNVLHRAERIQTQIQNRLDDIKHQAQAQAEATRKAAATAAWWLFATGLTSGIAAAIAGALAVGPIVVG</sequence>
<organism evidence="2 3">
    <name type="scientific">Chamaesiphon minutus (strain ATCC 27169 / PCC 6605)</name>
    <dbReference type="NCBI Taxonomy" id="1173020"/>
    <lineage>
        <taxon>Bacteria</taxon>
        <taxon>Bacillati</taxon>
        <taxon>Cyanobacteriota</taxon>
        <taxon>Cyanophyceae</taxon>
        <taxon>Gomontiellales</taxon>
        <taxon>Chamaesiphonaceae</taxon>
        <taxon>Chamaesiphon</taxon>
    </lineage>
</organism>
<keyword evidence="1" id="KW-1133">Transmembrane helix</keyword>
<keyword evidence="1" id="KW-0472">Membrane</keyword>
<feature type="transmembrane region" description="Helical" evidence="1">
    <location>
        <begin position="998"/>
        <end position="1024"/>
    </location>
</feature>
<gene>
    <name evidence="2" type="ORF">Cha6605_4782</name>
</gene>
<dbReference type="OrthoDB" id="415154at2"/>
<evidence type="ECO:0000256" key="1">
    <source>
        <dbReference type="SAM" id="Phobius"/>
    </source>
</evidence>
<feature type="transmembrane region" description="Helical" evidence="1">
    <location>
        <begin position="33"/>
        <end position="66"/>
    </location>
</feature>
<dbReference type="Proteomes" id="UP000010366">
    <property type="component" value="Chromosome"/>
</dbReference>
<dbReference type="KEGG" id="cmp:Cha6605_4782"/>
<feature type="transmembrane region" description="Helical" evidence="1">
    <location>
        <begin position="86"/>
        <end position="110"/>
    </location>
</feature>
<reference evidence="2 3" key="1">
    <citation type="submission" date="2012-05" db="EMBL/GenBank/DDBJ databases">
        <title>Finished chromosome of genome of Chamaesiphon sp. PCC 6605.</title>
        <authorList>
            <consortium name="US DOE Joint Genome Institute"/>
            <person name="Gugger M."/>
            <person name="Coursin T."/>
            <person name="Rippka R."/>
            <person name="Tandeau De Marsac N."/>
            <person name="Huntemann M."/>
            <person name="Wei C.-L."/>
            <person name="Han J."/>
            <person name="Detter J.C."/>
            <person name="Han C."/>
            <person name="Tapia R."/>
            <person name="Chen A."/>
            <person name="Kyrpides N."/>
            <person name="Mavromatis K."/>
            <person name="Markowitz V."/>
            <person name="Szeto E."/>
            <person name="Ivanova N."/>
            <person name="Pagani I."/>
            <person name="Pati A."/>
            <person name="Goodwin L."/>
            <person name="Nordberg H.P."/>
            <person name="Cantor M.N."/>
            <person name="Hua S.X."/>
            <person name="Woyke T."/>
            <person name="Kerfeld C.A."/>
        </authorList>
    </citation>
    <scope>NUCLEOTIDE SEQUENCE [LARGE SCALE GENOMIC DNA]</scope>
    <source>
        <strain evidence="3">ATCC 27169 / PCC 6605</strain>
    </source>
</reference>
<name>K9UKR9_CHAP6</name>
<dbReference type="eggNOG" id="COG1196">
    <property type="taxonomic scope" value="Bacteria"/>
</dbReference>